<accession>A0AAD3XIP4</accession>
<keyword evidence="3" id="KW-1185">Reference proteome</keyword>
<organism evidence="2 3">
    <name type="scientific">Nepenthes gracilis</name>
    <name type="common">Slender pitcher plant</name>
    <dbReference type="NCBI Taxonomy" id="150966"/>
    <lineage>
        <taxon>Eukaryota</taxon>
        <taxon>Viridiplantae</taxon>
        <taxon>Streptophyta</taxon>
        <taxon>Embryophyta</taxon>
        <taxon>Tracheophyta</taxon>
        <taxon>Spermatophyta</taxon>
        <taxon>Magnoliopsida</taxon>
        <taxon>eudicotyledons</taxon>
        <taxon>Gunneridae</taxon>
        <taxon>Pentapetalae</taxon>
        <taxon>Caryophyllales</taxon>
        <taxon>Nepenthaceae</taxon>
        <taxon>Nepenthes</taxon>
    </lineage>
</organism>
<evidence type="ECO:0000313" key="3">
    <source>
        <dbReference type="Proteomes" id="UP001279734"/>
    </source>
</evidence>
<evidence type="ECO:0000313" key="2">
    <source>
        <dbReference type="EMBL" id="GMH06013.1"/>
    </source>
</evidence>
<dbReference type="EMBL" id="BSYO01000006">
    <property type="protein sequence ID" value="GMH06013.1"/>
    <property type="molecule type" value="Genomic_DNA"/>
</dbReference>
<proteinExistence type="predicted"/>
<comment type="caution">
    <text evidence="2">The sequence shown here is derived from an EMBL/GenBank/DDBJ whole genome shotgun (WGS) entry which is preliminary data.</text>
</comment>
<sequence length="240" mass="25911">MEWMVFLEFSVWFRINRFRNIQDGLECTGILGLEMMLPNPSCEALSVSNLEASKLKDETDCLSTVIELVPHSPPCEVTLVAKVPDNCSSTGNKLTSHSPAVELVEHEVQNASSPMLPLSFADVVSRGSNHPDLQSCDVLPIPISDEDRYAALRLYPLTLAAVSSTSSAHLSPATSVEQNNQGPLEQPRTRKVEGSHITAAEVGGYDIPPSGPPDALLIDPESIGFDYEATPSPISTLLSK</sequence>
<feature type="region of interest" description="Disordered" evidence="1">
    <location>
        <begin position="171"/>
        <end position="191"/>
    </location>
</feature>
<name>A0AAD3XIP4_NEPGR</name>
<reference evidence="2" key="1">
    <citation type="submission" date="2023-05" db="EMBL/GenBank/DDBJ databases">
        <title>Nepenthes gracilis genome sequencing.</title>
        <authorList>
            <person name="Fukushima K."/>
        </authorList>
    </citation>
    <scope>NUCLEOTIDE SEQUENCE</scope>
    <source>
        <strain evidence="2">SING2019-196</strain>
    </source>
</reference>
<dbReference type="Proteomes" id="UP001279734">
    <property type="component" value="Unassembled WGS sequence"/>
</dbReference>
<dbReference type="AlphaFoldDB" id="A0AAD3XIP4"/>
<gene>
    <name evidence="2" type="ORF">Nepgr_007853</name>
</gene>
<evidence type="ECO:0000256" key="1">
    <source>
        <dbReference type="SAM" id="MobiDB-lite"/>
    </source>
</evidence>
<protein>
    <submittedName>
        <fullName evidence="2">Uncharacterized protein</fullName>
    </submittedName>
</protein>